<dbReference type="Proteomes" id="UP000325333">
    <property type="component" value="Unassembled WGS sequence"/>
</dbReference>
<evidence type="ECO:0000313" key="5">
    <source>
        <dbReference type="Proteomes" id="UP001628281"/>
    </source>
</evidence>
<evidence type="ECO:0000256" key="1">
    <source>
        <dbReference type="SAM" id="Phobius"/>
    </source>
</evidence>
<dbReference type="AlphaFoldDB" id="A0A5B0KRJ2"/>
<comment type="caution">
    <text evidence="2">The sequence shown here is derived from an EMBL/GenBank/DDBJ whole genome shotgun (WGS) entry which is preliminary data.</text>
</comment>
<feature type="transmembrane region" description="Helical" evidence="1">
    <location>
        <begin position="20"/>
        <end position="41"/>
    </location>
</feature>
<evidence type="ECO:0000313" key="2">
    <source>
        <dbReference type="EMBL" id="KAA1054200.1"/>
    </source>
</evidence>
<keyword evidence="1" id="KW-0812">Transmembrane</keyword>
<dbReference type="Proteomes" id="UP001628281">
    <property type="component" value="Unassembled WGS sequence"/>
</dbReference>
<keyword evidence="1" id="KW-1133">Transmembrane helix</keyword>
<keyword evidence="1" id="KW-0472">Membrane</keyword>
<evidence type="ECO:0000313" key="4">
    <source>
        <dbReference type="Proteomes" id="UP000325333"/>
    </source>
</evidence>
<accession>A0A5B0KRJ2</accession>
<evidence type="ECO:0000313" key="3">
    <source>
        <dbReference type="EMBL" id="MFL7906009.1"/>
    </source>
</evidence>
<reference evidence="2 4" key="1">
    <citation type="submission" date="2019-07" db="EMBL/GenBank/DDBJ databases">
        <title>Genome sequencing of the stress-tolerant strain Azospirillum brasilense Az19.</title>
        <authorList>
            <person name="Maroniche G.A."/>
            <person name="Garcia J.E."/>
            <person name="Pagnussat L."/>
            <person name="Amenta M."/>
            <person name="Creus C.M."/>
        </authorList>
    </citation>
    <scope>NUCLEOTIDE SEQUENCE [LARGE SCALE GENOMIC DNA]</scope>
    <source>
        <strain evidence="2 4">Az19</strain>
    </source>
</reference>
<name>A0A5B0KRJ2_9PROT</name>
<dbReference type="RefSeq" id="WP_257722226.1">
    <property type="nucleotide sequence ID" value="NZ_CP007795.1"/>
</dbReference>
<organism evidence="2 4">
    <name type="scientific">Azospirillum argentinense</name>
    <dbReference type="NCBI Taxonomy" id="2970906"/>
    <lineage>
        <taxon>Bacteria</taxon>
        <taxon>Pseudomonadati</taxon>
        <taxon>Pseudomonadota</taxon>
        <taxon>Alphaproteobacteria</taxon>
        <taxon>Rhodospirillales</taxon>
        <taxon>Azospirillaceae</taxon>
        <taxon>Azospirillum</taxon>
    </lineage>
</organism>
<dbReference type="EMBL" id="VEWN01000011">
    <property type="protein sequence ID" value="KAA1054200.1"/>
    <property type="molecule type" value="Genomic_DNA"/>
</dbReference>
<proteinExistence type="predicted"/>
<protein>
    <submittedName>
        <fullName evidence="2">Uncharacterized protein</fullName>
    </submittedName>
</protein>
<sequence length="42" mass="4658">MANDQGPKKFGVYEAASAGGLNWTWIIVGLIVIAILLYFFLR</sequence>
<reference evidence="3 5" key="2">
    <citation type="submission" date="2024-11" db="EMBL/GenBank/DDBJ databases">
        <title>Draft genome sequences of two bacteria associated to sugarcane roots in Colombia.</title>
        <authorList>
            <person name="Pardo-Diaz S."/>
            <person name="Masmela-Mendoza J."/>
            <person name="Delgadillo-Duran P."/>
            <person name="Bautista E.J."/>
            <person name="Rojas-Tapias D.F."/>
        </authorList>
    </citation>
    <scope>NUCLEOTIDE SEQUENCE [LARGE SCALE GENOMIC DNA]</scope>
    <source>
        <strain evidence="3 5">Ap18</strain>
    </source>
</reference>
<keyword evidence="5" id="KW-1185">Reference proteome</keyword>
<gene>
    <name evidence="3" type="ORF">ACJ41P_33155</name>
    <name evidence="2" type="ORF">FH063_002102</name>
</gene>
<dbReference type="EMBL" id="JBJLSN010000119">
    <property type="protein sequence ID" value="MFL7906009.1"/>
    <property type="molecule type" value="Genomic_DNA"/>
</dbReference>